<evidence type="ECO:0000313" key="2">
    <source>
        <dbReference type="EMBL" id="KAK3045510.1"/>
    </source>
</evidence>
<evidence type="ECO:0000256" key="1">
    <source>
        <dbReference type="SAM" id="MobiDB-lite"/>
    </source>
</evidence>
<reference evidence="2" key="1">
    <citation type="submission" date="2023-04" db="EMBL/GenBank/DDBJ databases">
        <title>Black Yeasts Isolated from many extreme environments.</title>
        <authorList>
            <person name="Coleine C."/>
            <person name="Stajich J.E."/>
            <person name="Selbmann L."/>
        </authorList>
    </citation>
    <scope>NUCLEOTIDE SEQUENCE</scope>
    <source>
        <strain evidence="2">CCFEE 5312</strain>
    </source>
</reference>
<accession>A0AAJ0D4I9</accession>
<feature type="region of interest" description="Disordered" evidence="1">
    <location>
        <begin position="1"/>
        <end position="29"/>
    </location>
</feature>
<keyword evidence="3" id="KW-1185">Reference proteome</keyword>
<evidence type="ECO:0000313" key="3">
    <source>
        <dbReference type="Proteomes" id="UP001271007"/>
    </source>
</evidence>
<dbReference type="Proteomes" id="UP001271007">
    <property type="component" value="Unassembled WGS sequence"/>
</dbReference>
<dbReference type="AlphaFoldDB" id="A0AAJ0D4I9"/>
<name>A0AAJ0D4I9_9PEZI</name>
<feature type="compositionally biased region" description="Basic and acidic residues" evidence="1">
    <location>
        <begin position="1"/>
        <end position="11"/>
    </location>
</feature>
<organism evidence="2 3">
    <name type="scientific">Extremus antarcticus</name>
    <dbReference type="NCBI Taxonomy" id="702011"/>
    <lineage>
        <taxon>Eukaryota</taxon>
        <taxon>Fungi</taxon>
        <taxon>Dikarya</taxon>
        <taxon>Ascomycota</taxon>
        <taxon>Pezizomycotina</taxon>
        <taxon>Dothideomycetes</taxon>
        <taxon>Dothideomycetidae</taxon>
        <taxon>Mycosphaerellales</taxon>
        <taxon>Extremaceae</taxon>
        <taxon>Extremus</taxon>
    </lineage>
</organism>
<sequence>MVFADVDRKSSVTEQSHAQPAAPVATPESSYEIQKLRIENQKLMERLAAAGLQVSGEEDEDDAGGGSKAAATRQRPFETYDRLDNLYFGTPGLATIVRVVFQHQRSAVMV</sequence>
<proteinExistence type="predicted"/>
<gene>
    <name evidence="2" type="ORF">LTR09_012918</name>
</gene>
<protein>
    <submittedName>
        <fullName evidence="2">Uncharacterized protein</fullName>
    </submittedName>
</protein>
<dbReference type="EMBL" id="JAWDJX010000222">
    <property type="protein sequence ID" value="KAK3045510.1"/>
    <property type="molecule type" value="Genomic_DNA"/>
</dbReference>
<feature type="region of interest" description="Disordered" evidence="1">
    <location>
        <begin position="53"/>
        <end position="74"/>
    </location>
</feature>
<comment type="caution">
    <text evidence="2">The sequence shown here is derived from an EMBL/GenBank/DDBJ whole genome shotgun (WGS) entry which is preliminary data.</text>
</comment>